<organism evidence="4 5">
    <name type="scientific">Quillaja saponaria</name>
    <name type="common">Soap bark tree</name>
    <dbReference type="NCBI Taxonomy" id="32244"/>
    <lineage>
        <taxon>Eukaryota</taxon>
        <taxon>Viridiplantae</taxon>
        <taxon>Streptophyta</taxon>
        <taxon>Embryophyta</taxon>
        <taxon>Tracheophyta</taxon>
        <taxon>Spermatophyta</taxon>
        <taxon>Magnoliopsida</taxon>
        <taxon>eudicotyledons</taxon>
        <taxon>Gunneridae</taxon>
        <taxon>Pentapetalae</taxon>
        <taxon>rosids</taxon>
        <taxon>fabids</taxon>
        <taxon>Fabales</taxon>
        <taxon>Quillajaceae</taxon>
        <taxon>Quillaja</taxon>
    </lineage>
</organism>
<dbReference type="Pfam" id="PF12552">
    <property type="entry name" value="DUF3741"/>
    <property type="match status" value="1"/>
</dbReference>
<evidence type="ECO:0000259" key="3">
    <source>
        <dbReference type="Pfam" id="PF14309"/>
    </source>
</evidence>
<evidence type="ECO:0000313" key="4">
    <source>
        <dbReference type="EMBL" id="KAJ7947648.1"/>
    </source>
</evidence>
<feature type="region of interest" description="Disordered" evidence="1">
    <location>
        <begin position="89"/>
        <end position="109"/>
    </location>
</feature>
<dbReference type="PANTHER" id="PTHR47071">
    <property type="entry name" value="PROTEIN TRM32"/>
    <property type="match status" value="1"/>
</dbReference>
<reference evidence="4" key="1">
    <citation type="journal article" date="2023" name="Science">
        <title>Elucidation of the pathway for biosynthesis of saponin adjuvants from the soapbark tree.</title>
        <authorList>
            <person name="Reed J."/>
            <person name="Orme A."/>
            <person name="El-Demerdash A."/>
            <person name="Owen C."/>
            <person name="Martin L.B.B."/>
            <person name="Misra R.C."/>
            <person name="Kikuchi S."/>
            <person name="Rejzek M."/>
            <person name="Martin A.C."/>
            <person name="Harkess A."/>
            <person name="Leebens-Mack J."/>
            <person name="Louveau T."/>
            <person name="Stephenson M.J."/>
            <person name="Osbourn A."/>
        </authorList>
    </citation>
    <scope>NUCLEOTIDE SEQUENCE</scope>
    <source>
        <strain evidence="4">S10</strain>
    </source>
</reference>
<evidence type="ECO:0000256" key="1">
    <source>
        <dbReference type="SAM" id="MobiDB-lite"/>
    </source>
</evidence>
<feature type="domain" description="DUF3741" evidence="2">
    <location>
        <begin position="149"/>
        <end position="190"/>
    </location>
</feature>
<keyword evidence="5" id="KW-1185">Reference proteome</keyword>
<dbReference type="AlphaFoldDB" id="A0AAD7KXW1"/>
<dbReference type="KEGG" id="qsa:O6P43_028234"/>
<feature type="domain" description="DUF4378" evidence="3">
    <location>
        <begin position="653"/>
        <end position="813"/>
    </location>
</feature>
<dbReference type="PANTHER" id="PTHR47071:SF2">
    <property type="entry name" value="PROTEIN TRM32"/>
    <property type="match status" value="1"/>
</dbReference>
<dbReference type="InterPro" id="IPR044257">
    <property type="entry name" value="TRM32-like"/>
</dbReference>
<dbReference type="InterPro" id="IPR022212">
    <property type="entry name" value="DUF3741"/>
</dbReference>
<gene>
    <name evidence="4" type="ORF">O6P43_028234</name>
</gene>
<feature type="compositionally biased region" description="Basic and acidic residues" evidence="1">
    <location>
        <begin position="96"/>
        <end position="109"/>
    </location>
</feature>
<sequence>MGKHLLSKQSSIQFRDSNPGCMWSMFQFLDYHHWHYVKKMFPHKVHGERRHARYTRKTILDNQGTCQEFEDAEAEPFLVRQHGMKVSTNKRSVKTRIKEQQTKDKSKENSLLEEIDACNRKCKACDGMDYLSHNQGAGKHSLPLEKDNKKFKETNKFNRDISDEFKKYTDVLEIPEVKKELFLKILQDPDVGRDHIHGLQASNGRGRLMKSGSFPIARSSRMTNIPPCTLKHKQNEVWAFPKGQKVLPGNQTLASNFAKDNSDMRSLMPQSEDDDGAGSSMKQKGLNNRGWNQLVLHRFKVIKLKIKHALMEFRKDGEQTSSEASNHKVYSNCRISANGEKKFQSLDASSGEDYNNIRNSYDRKASDYDSNKHKLQSIRRTSSINESIDRYTLLFGKSFGEDNKWHTSKSKSLRLANEDKVHTNELVPKLSKRILSLPNLEYLCFSLYEASFDIYNSAIPGRTSVDCHTNAETDTCIQQNSTSPSSGTHGPLNAVVETEFQNNKVKMSDSKISCSSSETELIVAKHDEGISEISDLRKNINETVEGDFSRHHREVEEIGFSMHPEGDLAGRHQDAGLEISYQPDITSYSEGTELATGGCGMYELDPVIDIPTEGSTDSLPGPFCSKNSENVESTRKSHCSLLHFELNKKDDSDFEFVKGVLELSGFMGSEYLGAWHTVDQPLNPSLFKDYEAISPQEVECSRDEIECQCDHQLLFDLVNEVLIEIYDKSFTYFPNPFPFKRGIHPMPKGHHLLKQVWARISLYLSLRPELDQSLNGVVARDLAKFDSWMNLQYESECVALELEDMIFEELLDEAICPLG</sequence>
<accession>A0AAD7KXW1</accession>
<dbReference type="EMBL" id="JARAOO010000012">
    <property type="protein sequence ID" value="KAJ7947648.1"/>
    <property type="molecule type" value="Genomic_DNA"/>
</dbReference>
<dbReference type="InterPro" id="IPR025486">
    <property type="entry name" value="DUF4378"/>
</dbReference>
<name>A0AAD7KXW1_QUISA</name>
<dbReference type="Pfam" id="PF14309">
    <property type="entry name" value="DUF4378"/>
    <property type="match status" value="1"/>
</dbReference>
<evidence type="ECO:0000259" key="2">
    <source>
        <dbReference type="Pfam" id="PF12552"/>
    </source>
</evidence>
<evidence type="ECO:0000313" key="5">
    <source>
        <dbReference type="Proteomes" id="UP001163823"/>
    </source>
</evidence>
<protein>
    <submittedName>
        <fullName evidence="4">Protein TRM32</fullName>
    </submittedName>
</protein>
<dbReference type="Proteomes" id="UP001163823">
    <property type="component" value="Chromosome 12"/>
</dbReference>
<comment type="caution">
    <text evidence="4">The sequence shown here is derived from an EMBL/GenBank/DDBJ whole genome shotgun (WGS) entry which is preliminary data.</text>
</comment>
<feature type="region of interest" description="Disordered" evidence="1">
    <location>
        <begin position="259"/>
        <end position="286"/>
    </location>
</feature>
<proteinExistence type="predicted"/>